<organism evidence="11 12">
    <name type="scientific">Ditylenchus dipsaci</name>
    <dbReference type="NCBI Taxonomy" id="166011"/>
    <lineage>
        <taxon>Eukaryota</taxon>
        <taxon>Metazoa</taxon>
        <taxon>Ecdysozoa</taxon>
        <taxon>Nematoda</taxon>
        <taxon>Chromadorea</taxon>
        <taxon>Rhabditida</taxon>
        <taxon>Tylenchina</taxon>
        <taxon>Tylenchomorpha</taxon>
        <taxon>Sphaerularioidea</taxon>
        <taxon>Anguinidae</taxon>
        <taxon>Anguininae</taxon>
        <taxon>Ditylenchus</taxon>
    </lineage>
</organism>
<evidence type="ECO:0000256" key="2">
    <source>
        <dbReference type="ARBA" id="ARBA00022723"/>
    </source>
</evidence>
<evidence type="ECO:0000256" key="6">
    <source>
        <dbReference type="ARBA" id="ARBA00023163"/>
    </source>
</evidence>
<keyword evidence="3 8" id="KW-0863">Zinc-finger</keyword>
<dbReference type="GO" id="GO:0046982">
    <property type="term" value="F:protein heterodimerization activity"/>
    <property type="evidence" value="ECO:0007669"/>
    <property type="project" value="InterPro"/>
</dbReference>
<dbReference type="SUPFAM" id="SSF47113">
    <property type="entry name" value="Histone-fold"/>
    <property type="match status" value="1"/>
</dbReference>
<keyword evidence="11" id="KW-1185">Reference proteome</keyword>
<evidence type="ECO:0000256" key="8">
    <source>
        <dbReference type="PROSITE-ProRule" id="PRU00146"/>
    </source>
</evidence>
<dbReference type="Pfam" id="PF07524">
    <property type="entry name" value="Bromo_TP"/>
    <property type="match status" value="1"/>
</dbReference>
<evidence type="ECO:0000256" key="3">
    <source>
        <dbReference type="ARBA" id="ARBA00022771"/>
    </source>
</evidence>
<evidence type="ECO:0000259" key="10">
    <source>
        <dbReference type="PROSITE" id="PS50016"/>
    </source>
</evidence>
<feature type="compositionally biased region" description="Basic residues" evidence="9">
    <location>
        <begin position="532"/>
        <end position="543"/>
    </location>
</feature>
<protein>
    <submittedName>
        <fullName evidence="12">PHD-type domain-containing protein</fullName>
    </submittedName>
</protein>
<feature type="region of interest" description="Disordered" evidence="9">
    <location>
        <begin position="659"/>
        <end position="709"/>
    </location>
</feature>
<dbReference type="Pfam" id="PF00628">
    <property type="entry name" value="PHD"/>
    <property type="match status" value="1"/>
</dbReference>
<dbReference type="AlphaFoldDB" id="A0A915E6H0"/>
<evidence type="ECO:0000256" key="5">
    <source>
        <dbReference type="ARBA" id="ARBA00023015"/>
    </source>
</evidence>
<dbReference type="PROSITE" id="PS50016">
    <property type="entry name" value="ZF_PHD_2"/>
    <property type="match status" value="1"/>
</dbReference>
<feature type="domain" description="PHD-type" evidence="10">
    <location>
        <begin position="761"/>
        <end position="813"/>
    </location>
</feature>
<evidence type="ECO:0000256" key="4">
    <source>
        <dbReference type="ARBA" id="ARBA00022833"/>
    </source>
</evidence>
<dbReference type="GO" id="GO:0005669">
    <property type="term" value="C:transcription factor TFIID complex"/>
    <property type="evidence" value="ECO:0007669"/>
    <property type="project" value="TreeGrafter"/>
</dbReference>
<dbReference type="SUPFAM" id="SSF57903">
    <property type="entry name" value="FYVE/PHD zinc finger"/>
    <property type="match status" value="1"/>
</dbReference>
<proteinExistence type="predicted"/>
<dbReference type="WBParaSite" id="jg3347">
    <property type="protein sequence ID" value="jg3347"/>
    <property type="gene ID" value="jg3347"/>
</dbReference>
<comment type="subcellular location">
    <subcellularLocation>
        <location evidence="1">Nucleus</location>
    </subcellularLocation>
</comment>
<feature type="region of interest" description="Disordered" evidence="9">
    <location>
        <begin position="180"/>
        <end position="209"/>
    </location>
</feature>
<feature type="compositionally biased region" description="Polar residues" evidence="9">
    <location>
        <begin position="460"/>
        <end position="482"/>
    </location>
</feature>
<dbReference type="InterPro" id="IPR009072">
    <property type="entry name" value="Histone-fold"/>
</dbReference>
<evidence type="ECO:0000256" key="7">
    <source>
        <dbReference type="ARBA" id="ARBA00023242"/>
    </source>
</evidence>
<keyword evidence="7" id="KW-0539">Nucleus</keyword>
<feature type="region of interest" description="Disordered" evidence="9">
    <location>
        <begin position="274"/>
        <end position="547"/>
    </location>
</feature>
<feature type="compositionally biased region" description="Basic and acidic residues" evidence="9">
    <location>
        <begin position="519"/>
        <end position="531"/>
    </location>
</feature>
<sequence length="839" mass="93040">MTQATTRILENVGFTASSQSCIHSLTSMMKNYFEEMCRSSRISANHAGREGVVFEDVNVAFKKVGVNITELHDYIREVDSFTTDFKVPLFPVAKSPVYAAEFVDLSAEPNTNGVEPASPAIPEAVLSDNSQPLEEVTRQEILPDAQPMDRPTSSAKREVRPQRAFPSFFGFEARDLGFQVKNTPQKQVPKEDRHQLSEHEPSTSSPIEYASKPEAGLGLEESAVVKSLQKSEISALQAIFADYSKNDEMALETNVIDTTPSESIQPVCPVKQELQKAVEQRPTHPNTSESGAKPGDTILEVAELGAPESSNEILPKILDLKEDPENPPCRSPISVLSPEPASPQAVITTPDTAEDTSHHKKKKSKKIKGIKTKDRDKESKKEKKAKKRSRHDDDNEDTRKEAKKQNLKKLLNQKNIKCHSYYLPRPSTPPTNNSIAASPVRPPPTSINSPVAQVDHEEQACSSASVTLPSKSHPSPSATQSNIEKKALRQSTPPDNTLTTNTSMACATTSMPITTLKFGRKDLDGKEDKPKEKRKPGPKRKLHQQQNEVRLQMKLLIIQSIQEVRRSESAMERPSKSADRTPLLPSFYCLTRKKRSRRQLECLQVYLRKDPKQGWRPESHPNSRIFGKDVKKSKLEEPKIEKSVSRPVSALSTVNAASSKLPIDTNKSVQSTPKQSTGRKQSKPKKLSPDHIVQEEPSTTPKTAAIAKKKKHLDTEINRIFNTDTKIQTPATKSSNSKPATAAVPTTAKEAVETEEETDNVWICPVCSVAYVDGASDMVGCDGCNEWFHWHCVGILIAPPENKQWYCPSCSKKRKKMGELPAPKKKSNTPGTKSQSKKK</sequence>
<keyword evidence="4" id="KW-0862">Zinc</keyword>
<dbReference type="Gene3D" id="3.30.40.10">
    <property type="entry name" value="Zinc/RING finger domain, C3HC4 (zinc finger)"/>
    <property type="match status" value="1"/>
</dbReference>
<dbReference type="GO" id="GO:0008270">
    <property type="term" value="F:zinc ion binding"/>
    <property type="evidence" value="ECO:0007669"/>
    <property type="project" value="UniProtKB-KW"/>
</dbReference>
<dbReference type="GO" id="GO:0045944">
    <property type="term" value="P:positive regulation of transcription by RNA polymerase II"/>
    <property type="evidence" value="ECO:0007669"/>
    <property type="project" value="TreeGrafter"/>
</dbReference>
<evidence type="ECO:0000256" key="9">
    <source>
        <dbReference type="SAM" id="MobiDB-lite"/>
    </source>
</evidence>
<dbReference type="PANTHER" id="PTHR46452">
    <property type="entry name" value="TRANSCRIPTION INITIATION FACTOR TFIID SUBUNIT 3"/>
    <property type="match status" value="1"/>
</dbReference>
<accession>A0A915E6H0</accession>
<feature type="compositionally biased region" description="Basic and acidic residues" evidence="9">
    <location>
        <begin position="371"/>
        <end position="381"/>
    </location>
</feature>
<keyword evidence="6" id="KW-0804">Transcription</keyword>
<feature type="compositionally biased region" description="Basic and acidic residues" evidence="9">
    <location>
        <begin position="188"/>
        <end position="201"/>
    </location>
</feature>
<feature type="region of interest" description="Disordered" evidence="9">
    <location>
        <begin position="612"/>
        <end position="631"/>
    </location>
</feature>
<evidence type="ECO:0000256" key="1">
    <source>
        <dbReference type="ARBA" id="ARBA00004123"/>
    </source>
</evidence>
<feature type="compositionally biased region" description="Polar residues" evidence="9">
    <location>
        <begin position="665"/>
        <end position="679"/>
    </location>
</feature>
<feature type="compositionally biased region" description="Polar residues" evidence="9">
    <location>
        <begin position="828"/>
        <end position="839"/>
    </location>
</feature>
<keyword evidence="2" id="KW-0479">Metal-binding</keyword>
<reference evidence="12" key="1">
    <citation type="submission" date="2022-11" db="UniProtKB">
        <authorList>
            <consortium name="WormBaseParasite"/>
        </authorList>
    </citation>
    <scope>IDENTIFICATION</scope>
</reference>
<feature type="compositionally biased region" description="Basic residues" evidence="9">
    <location>
        <begin position="358"/>
        <end position="370"/>
    </location>
</feature>
<evidence type="ECO:0000313" key="11">
    <source>
        <dbReference type="Proteomes" id="UP000887574"/>
    </source>
</evidence>
<feature type="region of interest" description="Disordered" evidence="9">
    <location>
        <begin position="814"/>
        <end position="839"/>
    </location>
</feature>
<dbReference type="PROSITE" id="PS01359">
    <property type="entry name" value="ZF_PHD_1"/>
    <property type="match status" value="1"/>
</dbReference>
<dbReference type="InterPro" id="IPR006565">
    <property type="entry name" value="BTP"/>
</dbReference>
<dbReference type="InterPro" id="IPR013083">
    <property type="entry name" value="Znf_RING/FYVE/PHD"/>
</dbReference>
<dbReference type="Proteomes" id="UP000887574">
    <property type="component" value="Unplaced"/>
</dbReference>
<dbReference type="SMART" id="SM00249">
    <property type="entry name" value="PHD"/>
    <property type="match status" value="1"/>
</dbReference>
<dbReference type="GO" id="GO:0002039">
    <property type="term" value="F:p53 binding"/>
    <property type="evidence" value="ECO:0007669"/>
    <property type="project" value="TreeGrafter"/>
</dbReference>
<dbReference type="Gene3D" id="1.10.20.10">
    <property type="entry name" value="Histone, subunit A"/>
    <property type="match status" value="1"/>
</dbReference>
<dbReference type="SMART" id="SM00576">
    <property type="entry name" value="BTP"/>
    <property type="match status" value="1"/>
</dbReference>
<dbReference type="InterPro" id="IPR019786">
    <property type="entry name" value="Zinc_finger_PHD-type_CS"/>
</dbReference>
<dbReference type="InterPro" id="IPR001965">
    <property type="entry name" value="Znf_PHD"/>
</dbReference>
<dbReference type="InterPro" id="IPR019787">
    <property type="entry name" value="Znf_PHD-finger"/>
</dbReference>
<dbReference type="InterPro" id="IPR011011">
    <property type="entry name" value="Znf_FYVE_PHD"/>
</dbReference>
<name>A0A915E6H0_9BILA</name>
<keyword evidence="5" id="KW-0805">Transcription regulation</keyword>
<dbReference type="PROSITE" id="PS51257">
    <property type="entry name" value="PROKAR_LIPOPROTEIN"/>
    <property type="match status" value="1"/>
</dbReference>
<feature type="compositionally biased region" description="Basic and acidic residues" evidence="9">
    <location>
        <begin position="390"/>
        <end position="404"/>
    </location>
</feature>
<dbReference type="CDD" id="cd15522">
    <property type="entry name" value="PHD_TAF3"/>
    <property type="match status" value="1"/>
</dbReference>
<feature type="compositionally biased region" description="Polar residues" evidence="9">
    <location>
        <begin position="489"/>
        <end position="513"/>
    </location>
</feature>
<dbReference type="PANTHER" id="PTHR46452:SF1">
    <property type="entry name" value="TRANSCRIPTION INITIATION FACTOR TFIID SUBUNIT 3"/>
    <property type="match status" value="1"/>
</dbReference>
<evidence type="ECO:0000313" key="12">
    <source>
        <dbReference type="WBParaSite" id="jg3347"/>
    </source>
</evidence>